<name>A0AAV8Y2C7_9CUCU</name>
<evidence type="ECO:0000313" key="2">
    <source>
        <dbReference type="Proteomes" id="UP001162162"/>
    </source>
</evidence>
<organism evidence="1 2">
    <name type="scientific">Aromia moschata</name>
    <dbReference type="NCBI Taxonomy" id="1265417"/>
    <lineage>
        <taxon>Eukaryota</taxon>
        <taxon>Metazoa</taxon>
        <taxon>Ecdysozoa</taxon>
        <taxon>Arthropoda</taxon>
        <taxon>Hexapoda</taxon>
        <taxon>Insecta</taxon>
        <taxon>Pterygota</taxon>
        <taxon>Neoptera</taxon>
        <taxon>Endopterygota</taxon>
        <taxon>Coleoptera</taxon>
        <taxon>Polyphaga</taxon>
        <taxon>Cucujiformia</taxon>
        <taxon>Chrysomeloidea</taxon>
        <taxon>Cerambycidae</taxon>
        <taxon>Cerambycinae</taxon>
        <taxon>Callichromatini</taxon>
        <taxon>Aromia</taxon>
    </lineage>
</organism>
<comment type="caution">
    <text evidence="1">The sequence shown here is derived from an EMBL/GenBank/DDBJ whole genome shotgun (WGS) entry which is preliminary data.</text>
</comment>
<dbReference type="Proteomes" id="UP001162162">
    <property type="component" value="Unassembled WGS sequence"/>
</dbReference>
<sequence length="179" mass="20417">MLLVWHTLFIELQKKFARNILTILRYAITSLETQDLPLAQTFGVLDSVQQQLESISDPFFTPDCTAASWAYCAQPPILLTPPIPVAGSRVQACTASLPAGCCNLLDKRNAKRLYFRKAPVEMTKLDLYEELTKYIKPETMLNIFVQRGVGYLLFTNGSVAFDSYVELRSKKNIRRFFRI</sequence>
<dbReference type="AlphaFoldDB" id="A0AAV8Y2C7"/>
<proteinExistence type="predicted"/>
<reference evidence="1" key="1">
    <citation type="journal article" date="2023" name="Insect Mol. Biol.">
        <title>Genome sequencing provides insights into the evolution of gene families encoding plant cell wall-degrading enzymes in longhorned beetles.</title>
        <authorList>
            <person name="Shin N.R."/>
            <person name="Okamura Y."/>
            <person name="Kirsch R."/>
            <person name="Pauchet Y."/>
        </authorList>
    </citation>
    <scope>NUCLEOTIDE SEQUENCE</scope>
    <source>
        <strain evidence="1">AMC_N1</strain>
    </source>
</reference>
<accession>A0AAV8Y2C7</accession>
<evidence type="ECO:0000313" key="1">
    <source>
        <dbReference type="EMBL" id="KAJ8945021.1"/>
    </source>
</evidence>
<protein>
    <submittedName>
        <fullName evidence="1">Uncharacterized protein</fullName>
    </submittedName>
</protein>
<keyword evidence="2" id="KW-1185">Reference proteome</keyword>
<gene>
    <name evidence="1" type="ORF">NQ318_016267</name>
</gene>
<dbReference type="EMBL" id="JAPWTK010000230">
    <property type="protein sequence ID" value="KAJ8945021.1"/>
    <property type="molecule type" value="Genomic_DNA"/>
</dbReference>